<dbReference type="InterPro" id="IPR000836">
    <property type="entry name" value="PRTase_dom"/>
</dbReference>
<dbReference type="InterPro" id="IPR029057">
    <property type="entry name" value="PRTase-like"/>
</dbReference>
<protein>
    <submittedName>
        <fullName evidence="2">Phosphoribosyltransferase</fullName>
    </submittedName>
</protein>
<dbReference type="PANTHER" id="PTHR47505">
    <property type="entry name" value="DNA UTILIZATION PROTEIN YHGH"/>
    <property type="match status" value="1"/>
</dbReference>
<organism evidence="2 3">
    <name type="scientific">Candidatus Adlerbacteria bacterium GW2011_GWC1_50_9</name>
    <dbReference type="NCBI Taxonomy" id="1618608"/>
    <lineage>
        <taxon>Bacteria</taxon>
        <taxon>Candidatus Adleribacteriota</taxon>
    </lineage>
</organism>
<dbReference type="CDD" id="cd06223">
    <property type="entry name" value="PRTases_typeI"/>
    <property type="match status" value="1"/>
</dbReference>
<dbReference type="EMBL" id="LCQQ01000061">
    <property type="protein sequence ID" value="KKW19216.1"/>
    <property type="molecule type" value="Genomic_DNA"/>
</dbReference>
<keyword evidence="2" id="KW-0328">Glycosyltransferase</keyword>
<accession>A0A0G1WKC7</accession>
<evidence type="ECO:0000313" key="2">
    <source>
        <dbReference type="EMBL" id="KKW19216.1"/>
    </source>
</evidence>
<dbReference type="AlphaFoldDB" id="A0A0G1WKC7"/>
<dbReference type="Proteomes" id="UP000034201">
    <property type="component" value="Unassembled WGS sequence"/>
</dbReference>
<reference evidence="2 3" key="1">
    <citation type="journal article" date="2015" name="Nature">
        <title>rRNA introns, odd ribosomes, and small enigmatic genomes across a large radiation of phyla.</title>
        <authorList>
            <person name="Brown C.T."/>
            <person name="Hug L.A."/>
            <person name="Thomas B.C."/>
            <person name="Sharon I."/>
            <person name="Castelle C.J."/>
            <person name="Singh A."/>
            <person name="Wilkins M.J."/>
            <person name="Williams K.H."/>
            <person name="Banfield J.F."/>
        </authorList>
    </citation>
    <scope>NUCLEOTIDE SEQUENCE [LARGE SCALE GENOMIC DNA]</scope>
</reference>
<comment type="caution">
    <text evidence="2">The sequence shown here is derived from an EMBL/GenBank/DDBJ whole genome shotgun (WGS) entry which is preliminary data.</text>
</comment>
<gene>
    <name evidence="2" type="ORF">UY61_C0061G0004</name>
</gene>
<dbReference type="PANTHER" id="PTHR47505:SF1">
    <property type="entry name" value="DNA UTILIZATION PROTEIN YHGH"/>
    <property type="match status" value="1"/>
</dbReference>
<comment type="similarity">
    <text evidence="1">Belongs to the ComF/GntX family.</text>
</comment>
<dbReference type="GO" id="GO:0016757">
    <property type="term" value="F:glycosyltransferase activity"/>
    <property type="evidence" value="ECO:0007669"/>
    <property type="project" value="UniProtKB-KW"/>
</dbReference>
<evidence type="ECO:0000256" key="1">
    <source>
        <dbReference type="ARBA" id="ARBA00008007"/>
    </source>
</evidence>
<keyword evidence="2" id="KW-0808">Transferase</keyword>
<dbReference type="PATRIC" id="fig|1618608.3.peg.771"/>
<dbReference type="Gene3D" id="3.40.50.2020">
    <property type="match status" value="1"/>
</dbReference>
<evidence type="ECO:0000313" key="3">
    <source>
        <dbReference type="Proteomes" id="UP000034201"/>
    </source>
</evidence>
<dbReference type="InterPro" id="IPR051910">
    <property type="entry name" value="ComF/GntX_DNA_util-trans"/>
</dbReference>
<proteinExistence type="inferred from homology"/>
<dbReference type="SUPFAM" id="SSF53271">
    <property type="entry name" value="PRTase-like"/>
    <property type="match status" value="1"/>
</dbReference>
<name>A0A0G1WKC7_9BACT</name>
<sequence>MFEIRNILDSILDTVLPRRERRTRTETRSLDEISLSPASHELLGVRILTLMEYREPATKDLIRSLKYDCSGHAVGLCAALLADYLREEFASVRAFSKKHILLVPVPLHKNRLRERGFNQIEAVLRTLPIEFQDGALSHTETEALVRTRDTAPQTKLPRVERLTNVSGAFAANDLVIRDSHIYLIDDVVTTGATLVEAAKPLIENDALVTLMALARA</sequence>